<dbReference type="PATRIC" id="fig|1056807.3.peg.1946"/>
<dbReference type="AlphaFoldDB" id="A0A0C1E3S4"/>
<feature type="compositionally biased region" description="Low complexity" evidence="1">
    <location>
        <begin position="51"/>
        <end position="64"/>
    </location>
</feature>
<proteinExistence type="predicted"/>
<keyword evidence="2" id="KW-0131">Cell cycle</keyword>
<feature type="compositionally biased region" description="Low complexity" evidence="1">
    <location>
        <begin position="118"/>
        <end position="140"/>
    </location>
</feature>
<gene>
    <name evidence="2" type="ORF">MCC93_20270</name>
    <name evidence="3" type="ORF">MON37_01245</name>
</gene>
<dbReference type="GO" id="GO:0051301">
    <property type="term" value="P:cell division"/>
    <property type="evidence" value="ECO:0007669"/>
    <property type="project" value="UniProtKB-KW"/>
</dbReference>
<evidence type="ECO:0000313" key="3">
    <source>
        <dbReference type="EMBL" id="UNV87603.1"/>
    </source>
</evidence>
<evidence type="ECO:0000313" key="5">
    <source>
        <dbReference type="Proteomes" id="UP000829504"/>
    </source>
</evidence>
<name>A0A0C1E3S4_9NEIS</name>
<reference evidence="2 4" key="1">
    <citation type="submission" date="2014-12" db="EMBL/GenBank/DDBJ databases">
        <title>Genome sequence of Morococcus cerebrosus.</title>
        <authorList>
            <person name="Shin S.-K."/>
            <person name="Yi H."/>
        </authorList>
    </citation>
    <scope>NUCLEOTIDE SEQUENCE [LARGE SCALE GENOMIC DNA]</scope>
    <source>
        <strain evidence="2 4">CIP 81.93</strain>
    </source>
</reference>
<dbReference type="RefSeq" id="WP_039409141.1">
    <property type="nucleotide sequence ID" value="NZ_CP094242.1"/>
</dbReference>
<evidence type="ECO:0000313" key="2">
    <source>
        <dbReference type="EMBL" id="KIC06514.1"/>
    </source>
</evidence>
<organism evidence="2 4">
    <name type="scientific">Morococcus cerebrosus</name>
    <dbReference type="NCBI Taxonomy" id="1056807"/>
    <lineage>
        <taxon>Bacteria</taxon>
        <taxon>Pseudomonadati</taxon>
        <taxon>Pseudomonadota</taxon>
        <taxon>Betaproteobacteria</taxon>
        <taxon>Neisseriales</taxon>
        <taxon>Neisseriaceae</taxon>
        <taxon>Morococcus</taxon>
    </lineage>
</organism>
<evidence type="ECO:0000256" key="1">
    <source>
        <dbReference type="SAM" id="MobiDB-lite"/>
    </source>
</evidence>
<reference evidence="3 5" key="2">
    <citation type="submission" date="2022-03" db="EMBL/GenBank/DDBJ databases">
        <title>Genome sequencing of Morococcus cerebrosus.</title>
        <authorList>
            <person name="Baek M.-G."/>
            <person name="Yi H."/>
        </authorList>
    </citation>
    <scope>NUCLEOTIDE SEQUENCE [LARGE SCALE GENOMIC DNA]</scope>
    <source>
        <strain evidence="3 5">CIP 81.93</strain>
    </source>
</reference>
<sequence length="296" mass="32308">MKWLFAALVALNIIVFGGMITHRLNNAKSPNTAAPVEGGAHELAQPESLRPQQAPAPADNAQPDWLQTDETQADLPEPESEEAIAERKKKEEEEQARREKEKKEREEKARREKEKAAAENTNPNAAANENPAAKNASAARQCTSNASVTLDEDDYHRIKGLLTRWPHAASRTVEKRGASKDHAAKTFRVVLPADSEAMNRLEALGNKGFNGTLHNGEISLGVMKSRSSAQVLISRLSAAGFGGARIVEQDDKGNAADSTLSVSRMTVIFMSVDEKDAQEIRNIVGRYGSLNMKTCK</sequence>
<feature type="compositionally biased region" description="Basic and acidic residues" evidence="1">
    <location>
        <begin position="84"/>
        <end position="117"/>
    </location>
</feature>
<protein>
    <submittedName>
        <fullName evidence="2">Cell division protein</fullName>
    </submittedName>
</protein>
<keyword evidence="2" id="KW-0132">Cell division</keyword>
<accession>A0A0C1E3S4</accession>
<feature type="region of interest" description="Disordered" evidence="1">
    <location>
        <begin position="31"/>
        <end position="140"/>
    </location>
</feature>
<evidence type="ECO:0000313" key="4">
    <source>
        <dbReference type="Proteomes" id="UP000031390"/>
    </source>
</evidence>
<dbReference type="Proteomes" id="UP000829504">
    <property type="component" value="Chromosome"/>
</dbReference>
<dbReference type="EMBL" id="CP094242">
    <property type="protein sequence ID" value="UNV87603.1"/>
    <property type="molecule type" value="Genomic_DNA"/>
</dbReference>
<keyword evidence="5" id="KW-1185">Reference proteome</keyword>
<dbReference type="EMBL" id="JUFZ01000099">
    <property type="protein sequence ID" value="KIC06514.1"/>
    <property type="molecule type" value="Genomic_DNA"/>
</dbReference>
<dbReference type="Proteomes" id="UP000031390">
    <property type="component" value="Unassembled WGS sequence"/>
</dbReference>